<accession>A0ACB8SVJ1</accession>
<gene>
    <name evidence="1" type="ORF">BV25DRAFT_1901442</name>
</gene>
<protein>
    <submittedName>
        <fullName evidence="1">Uncharacterized protein</fullName>
    </submittedName>
</protein>
<name>A0ACB8SVJ1_9AGAM</name>
<reference evidence="1" key="2">
    <citation type="journal article" date="2022" name="New Phytol.">
        <title>Evolutionary transition to the ectomycorrhizal habit in the genomes of a hyperdiverse lineage of mushroom-forming fungi.</title>
        <authorList>
            <person name="Looney B."/>
            <person name="Miyauchi S."/>
            <person name="Morin E."/>
            <person name="Drula E."/>
            <person name="Courty P.E."/>
            <person name="Kohler A."/>
            <person name="Kuo A."/>
            <person name="LaButti K."/>
            <person name="Pangilinan J."/>
            <person name="Lipzen A."/>
            <person name="Riley R."/>
            <person name="Andreopoulos W."/>
            <person name="He G."/>
            <person name="Johnson J."/>
            <person name="Nolan M."/>
            <person name="Tritt A."/>
            <person name="Barry K.W."/>
            <person name="Grigoriev I.V."/>
            <person name="Nagy L.G."/>
            <person name="Hibbett D."/>
            <person name="Henrissat B."/>
            <person name="Matheny P.B."/>
            <person name="Labbe J."/>
            <person name="Martin F.M."/>
        </authorList>
    </citation>
    <scope>NUCLEOTIDE SEQUENCE</scope>
    <source>
        <strain evidence="1">HHB10654</strain>
    </source>
</reference>
<keyword evidence="2" id="KW-1185">Reference proteome</keyword>
<evidence type="ECO:0000313" key="2">
    <source>
        <dbReference type="Proteomes" id="UP000814140"/>
    </source>
</evidence>
<evidence type="ECO:0000313" key="1">
    <source>
        <dbReference type="EMBL" id="KAI0059706.1"/>
    </source>
</evidence>
<dbReference type="Proteomes" id="UP000814140">
    <property type="component" value="Unassembled WGS sequence"/>
</dbReference>
<organism evidence="1 2">
    <name type="scientific">Artomyces pyxidatus</name>
    <dbReference type="NCBI Taxonomy" id="48021"/>
    <lineage>
        <taxon>Eukaryota</taxon>
        <taxon>Fungi</taxon>
        <taxon>Dikarya</taxon>
        <taxon>Basidiomycota</taxon>
        <taxon>Agaricomycotina</taxon>
        <taxon>Agaricomycetes</taxon>
        <taxon>Russulales</taxon>
        <taxon>Auriscalpiaceae</taxon>
        <taxon>Artomyces</taxon>
    </lineage>
</organism>
<comment type="caution">
    <text evidence="1">The sequence shown here is derived from an EMBL/GenBank/DDBJ whole genome shotgun (WGS) entry which is preliminary data.</text>
</comment>
<sequence>MSALPRPLPSRDRCMFSGCNCGGFVLFNPSEAAQSIQQLPATASDPCGCSHPWQSHAVQYIGDETDEHYASQKGRHAPTNCGGFFSYESQWQREVLCTCSSPWYQHENLPARSRRPALSPAPAITLGTSIASSSTLAPPISVFTAALRDPGGNTQSRRVASYQRAASQGSGGRALRSSSQFAQPTREDNCMIAIYPFSLKKPADQPGLKSPSYTFASEDLTDFLNTLSVHSLVFRACLSQEGEVWLELDNLVAEHCTQHHLVLPGPPTSESEPLPTPRPFHKLSWQFLAVRNVNHRSQKRFQAADKIVATTFTLSSLIKYSGVNKVTNPLDASKPLFVLVPRYGNLQGPISSLLEPDVRLSHHDQVHACFALRIMHRHPQSVMAAPECFPDICPTAPLPLASSVSDITEFSVPETLMASPVPEAGNVGQSDSWPLGTAVVRPRSNSSVMEGESERSHHRRRLDQDSEAAPTSDQVRTVTPMRVDAALDESLAPTPDSTTTTSTSASGAPAPVNAPPTRPSVGVVNPPTAVLTPIMVPPGNSDVVVFTGVPLDVAPMLADTVAPPGERSRAVSAEQPGMVDRWLRMVERELRHFAGPEQTEINGYVSYRGPDVESVADTMFRHLVWQHSGCHGHFEATHQGVTYMLCELRAFLNPRERTYRMCDSRGRALGRGPERTTYRYLVQTFTSQTDYWQSRGPYQSLLFPDLQEPISTRVSYFRACGTIAALHIIHLGLPPVPISPFLILAVLVGKGRLEPDETWIRGLDPEAADVLHPWFLLGPQGQIPEGFSDPPSLARGIVAADERQALFRGVVASVLLGKSYVWNHPDFEAFAQGFDILFSANPGSDSVVKLFSSRNHVQLDPETLIYTLYNRTVQNASSLVTHLAFSSDDVSGSETNAQFEELFQYSLIRYLKGSGHPDHVLLRQTHPSLYDGQESGDLALALSLRARLLLIALTDSDLAPVGEDWNLKFRFVHMNTVSGNNMDPDAEPTIYIHTCTSSCDIPLNTWLKRALLERRDFSSSEPATLFDCWLHRQIVFARADYTRI</sequence>
<proteinExistence type="predicted"/>
<dbReference type="EMBL" id="MU277224">
    <property type="protein sequence ID" value="KAI0059706.1"/>
    <property type="molecule type" value="Genomic_DNA"/>
</dbReference>
<reference evidence="1" key="1">
    <citation type="submission" date="2021-03" db="EMBL/GenBank/DDBJ databases">
        <authorList>
            <consortium name="DOE Joint Genome Institute"/>
            <person name="Ahrendt S."/>
            <person name="Looney B.P."/>
            <person name="Miyauchi S."/>
            <person name="Morin E."/>
            <person name="Drula E."/>
            <person name="Courty P.E."/>
            <person name="Chicoki N."/>
            <person name="Fauchery L."/>
            <person name="Kohler A."/>
            <person name="Kuo A."/>
            <person name="Labutti K."/>
            <person name="Pangilinan J."/>
            <person name="Lipzen A."/>
            <person name="Riley R."/>
            <person name="Andreopoulos W."/>
            <person name="He G."/>
            <person name="Johnson J."/>
            <person name="Barry K.W."/>
            <person name="Grigoriev I.V."/>
            <person name="Nagy L."/>
            <person name="Hibbett D."/>
            <person name="Henrissat B."/>
            <person name="Matheny P.B."/>
            <person name="Labbe J."/>
            <person name="Martin F."/>
        </authorList>
    </citation>
    <scope>NUCLEOTIDE SEQUENCE</scope>
    <source>
        <strain evidence="1">HHB10654</strain>
    </source>
</reference>